<keyword evidence="4" id="KW-1185">Reference proteome</keyword>
<proteinExistence type="predicted"/>
<keyword evidence="2" id="KW-1133">Transmembrane helix</keyword>
<feature type="transmembrane region" description="Helical" evidence="2">
    <location>
        <begin position="142"/>
        <end position="160"/>
    </location>
</feature>
<evidence type="ECO:0008006" key="5">
    <source>
        <dbReference type="Google" id="ProtNLM"/>
    </source>
</evidence>
<evidence type="ECO:0000313" key="4">
    <source>
        <dbReference type="Proteomes" id="UP000704762"/>
    </source>
</evidence>
<gene>
    <name evidence="3" type="ORF">JOE57_003084</name>
</gene>
<dbReference type="Proteomes" id="UP000704762">
    <property type="component" value="Unassembled WGS sequence"/>
</dbReference>
<comment type="caution">
    <text evidence="3">The sequence shown here is derived from an EMBL/GenBank/DDBJ whole genome shotgun (WGS) entry which is preliminary data.</text>
</comment>
<feature type="compositionally biased region" description="Basic and acidic residues" evidence="1">
    <location>
        <begin position="26"/>
        <end position="39"/>
    </location>
</feature>
<name>A0ABS2RND2_9ACTN</name>
<sequence>MPRPSEDDREAIDRAFAEMIAGYHLTAERDEPIADRTAPEEPATASPAAPAPPAPRPSVHGANDPPDPGWADEHPLFSYPITPDESAKSKEPVQQDPVESFVPEPVPPLTRPAWPVLLGWIGMGYAVLTMLVVLVGVRPPSWVGWLAVGGFVGGFGILVARLPRNRPPDAGDGAVL</sequence>
<evidence type="ECO:0000313" key="3">
    <source>
        <dbReference type="EMBL" id="MBM7800163.1"/>
    </source>
</evidence>
<reference evidence="3 4" key="1">
    <citation type="submission" date="2021-01" db="EMBL/GenBank/DDBJ databases">
        <title>Sequencing the genomes of 1000 actinobacteria strains.</title>
        <authorList>
            <person name="Klenk H.-P."/>
        </authorList>
    </citation>
    <scope>NUCLEOTIDE SEQUENCE [LARGE SCALE GENOMIC DNA]</scope>
    <source>
        <strain evidence="3 4">DSM 18662</strain>
    </source>
</reference>
<protein>
    <recommendedName>
        <fullName evidence="5">DUF2530 domain-containing protein</fullName>
    </recommendedName>
</protein>
<keyword evidence="2" id="KW-0812">Transmembrane</keyword>
<dbReference type="EMBL" id="JAFBCF010000001">
    <property type="protein sequence ID" value="MBM7800163.1"/>
    <property type="molecule type" value="Genomic_DNA"/>
</dbReference>
<keyword evidence="2" id="KW-0472">Membrane</keyword>
<evidence type="ECO:0000256" key="1">
    <source>
        <dbReference type="SAM" id="MobiDB-lite"/>
    </source>
</evidence>
<feature type="region of interest" description="Disordered" evidence="1">
    <location>
        <begin position="23"/>
        <end position="104"/>
    </location>
</feature>
<dbReference type="RefSeq" id="WP_204919398.1">
    <property type="nucleotide sequence ID" value="NZ_BAAAQP010000003.1"/>
</dbReference>
<accession>A0ABS2RND2</accession>
<evidence type="ECO:0000256" key="2">
    <source>
        <dbReference type="SAM" id="Phobius"/>
    </source>
</evidence>
<organism evidence="3 4">
    <name type="scientific">Microlunatus panaciterrae</name>
    <dbReference type="NCBI Taxonomy" id="400768"/>
    <lineage>
        <taxon>Bacteria</taxon>
        <taxon>Bacillati</taxon>
        <taxon>Actinomycetota</taxon>
        <taxon>Actinomycetes</taxon>
        <taxon>Propionibacteriales</taxon>
        <taxon>Propionibacteriaceae</taxon>
        <taxon>Microlunatus</taxon>
    </lineage>
</organism>
<feature type="transmembrane region" description="Helical" evidence="2">
    <location>
        <begin position="117"/>
        <end position="136"/>
    </location>
</feature>